<dbReference type="Proteomes" id="UP000294902">
    <property type="component" value="Unassembled WGS sequence"/>
</dbReference>
<keyword evidence="2" id="KW-1185">Reference proteome</keyword>
<gene>
    <name evidence="1" type="ORF">EDC18_102409</name>
</gene>
<comment type="caution">
    <text evidence="1">The sequence shown here is derived from an EMBL/GenBank/DDBJ whole genome shotgun (WGS) entry which is preliminary data.</text>
</comment>
<sequence length="50" mass="5837">MTEFESKVIELLENIDRKIGCIEQEVVMQTRSLDVIPDLIKEVAVEIKYK</sequence>
<name>A0A4R3MP88_9FIRM</name>
<dbReference type="AlphaFoldDB" id="A0A4R3MP88"/>
<evidence type="ECO:0000313" key="1">
    <source>
        <dbReference type="EMBL" id="TCT16390.1"/>
    </source>
</evidence>
<organism evidence="1 2">
    <name type="scientific">Natranaerovirga pectinivora</name>
    <dbReference type="NCBI Taxonomy" id="682400"/>
    <lineage>
        <taxon>Bacteria</taxon>
        <taxon>Bacillati</taxon>
        <taxon>Bacillota</taxon>
        <taxon>Clostridia</taxon>
        <taxon>Lachnospirales</taxon>
        <taxon>Natranaerovirgaceae</taxon>
        <taxon>Natranaerovirga</taxon>
    </lineage>
</organism>
<dbReference type="EMBL" id="SMAL01000002">
    <property type="protein sequence ID" value="TCT16390.1"/>
    <property type="molecule type" value="Genomic_DNA"/>
</dbReference>
<accession>A0A4R3MP88</accession>
<proteinExistence type="predicted"/>
<dbReference type="RefSeq" id="WP_165878480.1">
    <property type="nucleotide sequence ID" value="NZ_SMAL01000002.1"/>
</dbReference>
<reference evidence="1 2" key="1">
    <citation type="submission" date="2019-03" db="EMBL/GenBank/DDBJ databases">
        <title>Genomic Encyclopedia of Type Strains, Phase IV (KMG-IV): sequencing the most valuable type-strain genomes for metagenomic binning, comparative biology and taxonomic classification.</title>
        <authorList>
            <person name="Goeker M."/>
        </authorList>
    </citation>
    <scope>NUCLEOTIDE SEQUENCE [LARGE SCALE GENOMIC DNA]</scope>
    <source>
        <strain evidence="1 2">DSM 24629</strain>
    </source>
</reference>
<evidence type="ECO:0000313" key="2">
    <source>
        <dbReference type="Proteomes" id="UP000294902"/>
    </source>
</evidence>
<protein>
    <submittedName>
        <fullName evidence="1">Uncharacterized protein</fullName>
    </submittedName>
</protein>